<feature type="signal peptide" evidence="1">
    <location>
        <begin position="1"/>
        <end position="22"/>
    </location>
</feature>
<name>A0A1C3S3T6_LENKE</name>
<dbReference type="EMBL" id="LT601597">
    <property type="protein sequence ID" value="SCA78674.1"/>
    <property type="molecule type" value="Genomic_DNA"/>
</dbReference>
<gene>
    <name evidence="4" type="primary">S-layer</name>
</gene>
<dbReference type="AlphaFoldDB" id="A0A1C3S3T6"/>
<keyword evidence="1" id="KW-0732">Signal</keyword>
<dbReference type="EMBL" id="LT601600">
    <property type="protein sequence ID" value="SCA78677.1"/>
    <property type="molecule type" value="Genomic_DNA"/>
</dbReference>
<protein>
    <submittedName>
        <fullName evidence="4">S-layer protein</fullName>
    </submittedName>
</protein>
<evidence type="ECO:0000313" key="4">
    <source>
        <dbReference type="EMBL" id="SCA78677.1"/>
    </source>
</evidence>
<evidence type="ECO:0000256" key="1">
    <source>
        <dbReference type="SAM" id="SignalP"/>
    </source>
</evidence>
<feature type="chain" id="PRO_5038215872" evidence="1">
    <location>
        <begin position="23"/>
        <end position="572"/>
    </location>
</feature>
<proteinExistence type="predicted"/>
<dbReference type="EMBL" id="LT601594">
    <property type="protein sequence ID" value="SCA78671.1"/>
    <property type="molecule type" value="Genomic_DNA"/>
</dbReference>
<evidence type="ECO:0000313" key="2">
    <source>
        <dbReference type="EMBL" id="SCA78671.1"/>
    </source>
</evidence>
<sequence length="572" mass="59990">MKKSLKKTLFAGVAALSFVAVAGVSSSNASAKSYAKVTSNKALTTDATTRNVAVNGTTALYTKAGTLKGAKTVATKTTLAGLKNSKQGQKNFRAYRVATTNRGSVYYKVVSFDKTYRGWIYGGKSVTAFAGGIASFNTTTAPAAANSASASSASSASSAEQTTALTDAQKAATYKIATTGTANDGTQVTYTYPAWTEYKKGRVITDSTPYKDATFKITDQTVRTREGDLWVKIAATDSANAKANGWIKFSALKVATPAPTTTPVADNAVRINFNDPSGKQIATLDYVKSNAAKGTTLGSLQPVKNAAGNITGYQWQLDSSTSDLQAKVDAALHGTGYAFNVQNNQSVLAQSKTGSTITLSIAKGDTVYQTLTPTAYNIKTQGQAQSLKPNPALVNTKISKSVLSTKVPADTTNGTPELDLSLLIDANGAQTNPLKKTVADYVGTDSTQQAKKLQAINDAVATEAAKYYAPIANLQATDLFSGSKGSSFSANDVMTYINKHSNLQTLNSPVYPVFNADGSVAHWAQFKFTAQTAYAGSFGQTAPVNVLYSYDPSTAVTTALPTYSPTGYNPFA</sequence>
<reference evidence="4" key="1">
    <citation type="submission" date="2016-06" db="EMBL/GenBank/DDBJ databases">
        <title>Potentially probiotic Lactobacillus kefiri shows inter-strain variations in the amino acid sequence of the S-layer proteins.</title>
        <authorList>
            <person name="Carasi P."/>
            <person name="Malamud M."/>
            <person name="Serradell M.A."/>
        </authorList>
    </citation>
    <scope>NUCLEOTIDE SEQUENCE</scope>
    <source>
        <strain evidence="4">CIDCA 83115</strain>
        <strain evidence="2">CIDCA 8321</strain>
        <strain evidence="3">CIDCA 8348</strain>
    </source>
</reference>
<accession>A0A1C3S3T6</accession>
<organism evidence="4">
    <name type="scientific">Lentilactobacillus kefiri</name>
    <name type="common">Lactobacillus kefiri</name>
    <dbReference type="NCBI Taxonomy" id="33962"/>
    <lineage>
        <taxon>Bacteria</taxon>
        <taxon>Bacillati</taxon>
        <taxon>Bacillota</taxon>
        <taxon>Bacilli</taxon>
        <taxon>Lactobacillales</taxon>
        <taxon>Lactobacillaceae</taxon>
        <taxon>Lentilactobacillus</taxon>
    </lineage>
</organism>
<evidence type="ECO:0000313" key="3">
    <source>
        <dbReference type="EMBL" id="SCA78674.1"/>
    </source>
</evidence>